<feature type="non-terminal residue" evidence="2">
    <location>
        <position position="1"/>
    </location>
</feature>
<feature type="compositionally biased region" description="Polar residues" evidence="1">
    <location>
        <begin position="358"/>
        <end position="373"/>
    </location>
</feature>
<dbReference type="AlphaFoldDB" id="A0A0D0CVW8"/>
<name>A0A0D0CVW8_9AGAM</name>
<proteinExistence type="predicted"/>
<evidence type="ECO:0000313" key="3">
    <source>
        <dbReference type="Proteomes" id="UP000054538"/>
    </source>
</evidence>
<dbReference type="OrthoDB" id="3149423at2759"/>
<feature type="region of interest" description="Disordered" evidence="1">
    <location>
        <begin position="308"/>
        <end position="373"/>
    </location>
</feature>
<accession>A0A0D0CVW8</accession>
<organism evidence="2 3">
    <name type="scientific">Paxillus rubicundulus Ve08.2h10</name>
    <dbReference type="NCBI Taxonomy" id="930991"/>
    <lineage>
        <taxon>Eukaryota</taxon>
        <taxon>Fungi</taxon>
        <taxon>Dikarya</taxon>
        <taxon>Basidiomycota</taxon>
        <taxon>Agaricomycotina</taxon>
        <taxon>Agaricomycetes</taxon>
        <taxon>Agaricomycetidae</taxon>
        <taxon>Boletales</taxon>
        <taxon>Paxilineae</taxon>
        <taxon>Paxillaceae</taxon>
        <taxon>Paxillus</taxon>
    </lineage>
</organism>
<dbReference type="InParanoid" id="A0A0D0CVW8"/>
<protein>
    <submittedName>
        <fullName evidence="2">Uncharacterized protein</fullName>
    </submittedName>
</protein>
<reference evidence="3" key="2">
    <citation type="submission" date="2015-01" db="EMBL/GenBank/DDBJ databases">
        <title>Evolutionary Origins and Diversification of the Mycorrhizal Mutualists.</title>
        <authorList>
            <consortium name="DOE Joint Genome Institute"/>
            <consortium name="Mycorrhizal Genomics Consortium"/>
            <person name="Kohler A."/>
            <person name="Kuo A."/>
            <person name="Nagy L.G."/>
            <person name="Floudas D."/>
            <person name="Copeland A."/>
            <person name="Barry K.W."/>
            <person name="Cichocki N."/>
            <person name="Veneault-Fourrey C."/>
            <person name="LaButti K."/>
            <person name="Lindquist E.A."/>
            <person name="Lipzen A."/>
            <person name="Lundell T."/>
            <person name="Morin E."/>
            <person name="Murat C."/>
            <person name="Riley R."/>
            <person name="Ohm R."/>
            <person name="Sun H."/>
            <person name="Tunlid A."/>
            <person name="Henrissat B."/>
            <person name="Grigoriev I.V."/>
            <person name="Hibbett D.S."/>
            <person name="Martin F."/>
        </authorList>
    </citation>
    <scope>NUCLEOTIDE SEQUENCE [LARGE SCALE GENOMIC DNA]</scope>
    <source>
        <strain evidence="3">Ve08.2h10</strain>
    </source>
</reference>
<evidence type="ECO:0000256" key="1">
    <source>
        <dbReference type="SAM" id="MobiDB-lite"/>
    </source>
</evidence>
<feature type="compositionally biased region" description="Basic and acidic residues" evidence="1">
    <location>
        <begin position="173"/>
        <end position="183"/>
    </location>
</feature>
<evidence type="ECO:0000313" key="2">
    <source>
        <dbReference type="EMBL" id="KIK79618.1"/>
    </source>
</evidence>
<feature type="non-terminal residue" evidence="2">
    <location>
        <position position="373"/>
    </location>
</feature>
<reference evidence="2 3" key="1">
    <citation type="submission" date="2014-04" db="EMBL/GenBank/DDBJ databases">
        <authorList>
            <consortium name="DOE Joint Genome Institute"/>
            <person name="Kuo A."/>
            <person name="Kohler A."/>
            <person name="Jargeat P."/>
            <person name="Nagy L.G."/>
            <person name="Floudas D."/>
            <person name="Copeland A."/>
            <person name="Barry K.W."/>
            <person name="Cichocki N."/>
            <person name="Veneault-Fourrey C."/>
            <person name="LaButti K."/>
            <person name="Lindquist E.A."/>
            <person name="Lipzen A."/>
            <person name="Lundell T."/>
            <person name="Morin E."/>
            <person name="Murat C."/>
            <person name="Sun H."/>
            <person name="Tunlid A."/>
            <person name="Henrissat B."/>
            <person name="Grigoriev I.V."/>
            <person name="Hibbett D.S."/>
            <person name="Martin F."/>
            <person name="Nordberg H.P."/>
            <person name="Cantor M.N."/>
            <person name="Hua S.X."/>
        </authorList>
    </citation>
    <scope>NUCLEOTIDE SEQUENCE [LARGE SCALE GENOMIC DNA]</scope>
    <source>
        <strain evidence="2 3">Ve08.2h10</strain>
    </source>
</reference>
<dbReference type="HOGENOM" id="CLU_030984_3_0_1"/>
<dbReference type="Proteomes" id="UP000054538">
    <property type="component" value="Unassembled WGS sequence"/>
</dbReference>
<feature type="region of interest" description="Disordered" evidence="1">
    <location>
        <begin position="165"/>
        <end position="189"/>
    </location>
</feature>
<sequence length="373" mass="42901">RAAKPLVKYGGSVTAQDVIKVQKKDNIQKIIEEEHGAKPGDWEMIAKYQWAVNKVMGGLTQEEIKEAKRLVEEWRKTRPLAEVQDKTASQKGEKYLREFSEEMWRQCRIRVAVLTAWKDGSGQMMTTQYVINDQIEDEESFDGWGGIHQRWMEYAKKVLGDLASDEEESSMDTDSHSDSSPAEKKKKAKKCRKAKVDAVSMVTTLMGHYMLVDIPTMEQMVWEFITFHYRQASAMKGGSVPWMKISTQRSNYISGKYLPQGTKLWEPFKLQKKEVISLLEFWRERQRSDPANVFSFRKWRDATRTLQDPVEFDPNEEQASQRRMAAKGKRKAAHNHGLTDPKWSEEEQGGPTNKEEPSNVSGQPSAQSKYHGG</sequence>
<feature type="compositionally biased region" description="Basic residues" evidence="1">
    <location>
        <begin position="324"/>
        <end position="334"/>
    </location>
</feature>
<dbReference type="EMBL" id="KN826230">
    <property type="protein sequence ID" value="KIK79618.1"/>
    <property type="molecule type" value="Genomic_DNA"/>
</dbReference>
<gene>
    <name evidence="2" type="ORF">PAXRUDRAFT_160874</name>
</gene>
<keyword evidence="3" id="KW-1185">Reference proteome</keyword>